<feature type="transmembrane region" description="Helical" evidence="5">
    <location>
        <begin position="302"/>
        <end position="326"/>
    </location>
</feature>
<accession>A0A3N4KJ17</accession>
<dbReference type="PANTHER" id="PTHR10783:SF46">
    <property type="entry name" value="PROTEIN ERD1 HOMOLOG 2"/>
    <property type="match status" value="1"/>
</dbReference>
<dbReference type="EMBL" id="ML119142">
    <property type="protein sequence ID" value="RPB10557.1"/>
    <property type="molecule type" value="Genomic_DNA"/>
</dbReference>
<dbReference type="InParanoid" id="A0A3N4KJ17"/>
<dbReference type="InterPro" id="IPR004342">
    <property type="entry name" value="EXS_C"/>
</dbReference>
<dbReference type="OrthoDB" id="2159384at2759"/>
<evidence type="ECO:0000256" key="1">
    <source>
        <dbReference type="ARBA" id="ARBA00004141"/>
    </source>
</evidence>
<dbReference type="Proteomes" id="UP000277580">
    <property type="component" value="Unassembled WGS sequence"/>
</dbReference>
<dbReference type="PANTHER" id="PTHR10783">
    <property type="entry name" value="XENOTROPIC AND POLYTROPIC RETROVIRUS RECEPTOR 1-RELATED"/>
    <property type="match status" value="1"/>
</dbReference>
<protein>
    <submittedName>
        <fullName evidence="7">EXS-domain-containing protein</fullName>
    </submittedName>
</protein>
<evidence type="ECO:0000256" key="5">
    <source>
        <dbReference type="SAM" id="Phobius"/>
    </source>
</evidence>
<evidence type="ECO:0000259" key="6">
    <source>
        <dbReference type="PROSITE" id="PS51380"/>
    </source>
</evidence>
<evidence type="ECO:0000256" key="4">
    <source>
        <dbReference type="ARBA" id="ARBA00023136"/>
    </source>
</evidence>
<comment type="subcellular location">
    <subcellularLocation>
        <location evidence="1">Membrane</location>
        <topology evidence="1">Multi-pass membrane protein</topology>
    </subcellularLocation>
</comment>
<sequence length="401" mass="46188">MEEEFQRTAESLSVHLPLPYRVILIFIIGIWLFGLNLHYFSIIRIEAGPMLRYTRSANEPPLHSSVYQVALVLSALFGLNLVAFWTMTGGNEELVRVWEILPSMLFAAIVGIFLWPFGGWHKRGRWRFLRMLRRILIGGIHPDLRFADILLADALTSYAKVLGDFAVCICMFMSGHSSTNTSPNRACGGVYLVPCVMALPYLIRLRQCLTEYVRARRKGVTERRVHLYNSAKYASAFPVIVCSALQREYDPDVPHMFQKSTLSRMWLCAVVFNSGFSFYWDVTKDWDLTLFSSKRSSGDYPWALRANRHFVAVGFYYSAIIVDILLRATWSFKLSPHLDHINEMEGGIFTLELLEVFRRWVWTFFRVEKEWVHSRAGGGLGYLENGEGMQLQEFGSKFVED</sequence>
<gene>
    <name evidence="7" type="ORF">P167DRAFT_537486</name>
</gene>
<dbReference type="AlphaFoldDB" id="A0A3N4KJ17"/>
<reference evidence="7 8" key="1">
    <citation type="journal article" date="2018" name="Nat. Ecol. Evol.">
        <title>Pezizomycetes genomes reveal the molecular basis of ectomycorrhizal truffle lifestyle.</title>
        <authorList>
            <person name="Murat C."/>
            <person name="Payen T."/>
            <person name="Noel B."/>
            <person name="Kuo A."/>
            <person name="Morin E."/>
            <person name="Chen J."/>
            <person name="Kohler A."/>
            <person name="Krizsan K."/>
            <person name="Balestrini R."/>
            <person name="Da Silva C."/>
            <person name="Montanini B."/>
            <person name="Hainaut M."/>
            <person name="Levati E."/>
            <person name="Barry K.W."/>
            <person name="Belfiori B."/>
            <person name="Cichocki N."/>
            <person name="Clum A."/>
            <person name="Dockter R.B."/>
            <person name="Fauchery L."/>
            <person name="Guy J."/>
            <person name="Iotti M."/>
            <person name="Le Tacon F."/>
            <person name="Lindquist E.A."/>
            <person name="Lipzen A."/>
            <person name="Malagnac F."/>
            <person name="Mello A."/>
            <person name="Molinier V."/>
            <person name="Miyauchi S."/>
            <person name="Poulain J."/>
            <person name="Riccioni C."/>
            <person name="Rubini A."/>
            <person name="Sitrit Y."/>
            <person name="Splivallo R."/>
            <person name="Traeger S."/>
            <person name="Wang M."/>
            <person name="Zifcakova L."/>
            <person name="Wipf D."/>
            <person name="Zambonelli A."/>
            <person name="Paolocci F."/>
            <person name="Nowrousian M."/>
            <person name="Ottonello S."/>
            <person name="Baldrian P."/>
            <person name="Spatafora J.W."/>
            <person name="Henrissat B."/>
            <person name="Nagy L.G."/>
            <person name="Aury J.M."/>
            <person name="Wincker P."/>
            <person name="Grigoriev I.V."/>
            <person name="Bonfante P."/>
            <person name="Martin F.M."/>
        </authorList>
    </citation>
    <scope>NUCLEOTIDE SEQUENCE [LARGE SCALE GENOMIC DNA]</scope>
    <source>
        <strain evidence="7 8">CCBAS932</strain>
    </source>
</reference>
<organism evidence="7 8">
    <name type="scientific">Morchella conica CCBAS932</name>
    <dbReference type="NCBI Taxonomy" id="1392247"/>
    <lineage>
        <taxon>Eukaryota</taxon>
        <taxon>Fungi</taxon>
        <taxon>Dikarya</taxon>
        <taxon>Ascomycota</taxon>
        <taxon>Pezizomycotina</taxon>
        <taxon>Pezizomycetes</taxon>
        <taxon>Pezizales</taxon>
        <taxon>Morchellaceae</taxon>
        <taxon>Morchella</taxon>
    </lineage>
</organism>
<name>A0A3N4KJ17_9PEZI</name>
<dbReference type="PROSITE" id="PS51380">
    <property type="entry name" value="EXS"/>
    <property type="match status" value="1"/>
</dbReference>
<feature type="transmembrane region" description="Helical" evidence="5">
    <location>
        <begin position="100"/>
        <end position="120"/>
    </location>
</feature>
<proteinExistence type="predicted"/>
<feature type="domain" description="EXS" evidence="6">
    <location>
        <begin position="184"/>
        <end position="398"/>
    </location>
</feature>
<dbReference type="STRING" id="1392247.A0A3N4KJ17"/>
<evidence type="ECO:0000256" key="2">
    <source>
        <dbReference type="ARBA" id="ARBA00022692"/>
    </source>
</evidence>
<keyword evidence="4 5" id="KW-0472">Membrane</keyword>
<feature type="transmembrane region" description="Helical" evidence="5">
    <location>
        <begin position="66"/>
        <end position="88"/>
    </location>
</feature>
<dbReference type="Pfam" id="PF03124">
    <property type="entry name" value="EXS"/>
    <property type="match status" value="1"/>
</dbReference>
<keyword evidence="2 5" id="KW-0812">Transmembrane</keyword>
<feature type="transmembrane region" description="Helical" evidence="5">
    <location>
        <begin position="20"/>
        <end position="45"/>
    </location>
</feature>
<dbReference type="FunCoup" id="A0A3N4KJ17">
    <property type="interactions" value="59"/>
</dbReference>
<dbReference type="GO" id="GO:0016020">
    <property type="term" value="C:membrane"/>
    <property type="evidence" value="ECO:0007669"/>
    <property type="project" value="UniProtKB-SubCell"/>
</dbReference>
<keyword evidence="3 5" id="KW-1133">Transmembrane helix</keyword>
<evidence type="ECO:0000313" key="7">
    <source>
        <dbReference type="EMBL" id="RPB10557.1"/>
    </source>
</evidence>
<dbReference type="GO" id="GO:0005737">
    <property type="term" value="C:cytoplasm"/>
    <property type="evidence" value="ECO:0007669"/>
    <property type="project" value="TreeGrafter"/>
</dbReference>
<evidence type="ECO:0000313" key="8">
    <source>
        <dbReference type="Proteomes" id="UP000277580"/>
    </source>
</evidence>
<evidence type="ECO:0000256" key="3">
    <source>
        <dbReference type="ARBA" id="ARBA00022989"/>
    </source>
</evidence>
<keyword evidence="8" id="KW-1185">Reference proteome</keyword>